<dbReference type="GO" id="GO:0005930">
    <property type="term" value="C:axoneme"/>
    <property type="evidence" value="ECO:0007669"/>
    <property type="project" value="TreeGrafter"/>
</dbReference>
<gene>
    <name evidence="7" type="ORF">BV898_00817</name>
</gene>
<evidence type="ECO:0000313" key="7">
    <source>
        <dbReference type="EMBL" id="OQV25124.1"/>
    </source>
</evidence>
<feature type="coiled-coil region" evidence="5">
    <location>
        <begin position="211"/>
        <end position="238"/>
    </location>
</feature>
<dbReference type="Pfam" id="PF10211">
    <property type="entry name" value="Ax_dynein_light"/>
    <property type="match status" value="1"/>
</dbReference>
<protein>
    <submittedName>
        <fullName evidence="7">33 kDa inner dynein arm light chain, axonemal</fullName>
    </submittedName>
</protein>
<dbReference type="PANTHER" id="PTHR13183:SF0">
    <property type="entry name" value="AXONEMAL DYNEIN LIGHT INTERMEDIATE POLYPEPTIDE 1"/>
    <property type="match status" value="1"/>
</dbReference>
<name>A0A1W0XCD6_HYPEX</name>
<sequence>MESMNRYGGPAPGDHLVKHDNPLVMTQRFKPASPKKRAQKANEAIEGEDLSIVLPDAPRADKKEPKNPNIVDITSAEDILDYILPPRLWSDHGNQYTQKVSRIPATRMDILSLQERLDVRLEQQKARETGICPIRRELYAQAFDELIRQATLECAERGLMLLRVRDEIRMTVATYETLFESSMAYGMRKVLLSEQGKNECHSQISDLSAKNVDLQRLVNDWMAKFDELEAKNQELRRIDHERKQDELAVVLRTNNQLATVLNNIIVKRTLVFNTGSGLSDLAPAKDAPPVTATKSEETTAAKTKVKAS</sequence>
<evidence type="ECO:0000256" key="2">
    <source>
        <dbReference type="ARBA" id="ARBA00023054"/>
    </source>
</evidence>
<organism evidence="7 8">
    <name type="scientific">Hypsibius exemplaris</name>
    <name type="common">Freshwater tardigrade</name>
    <dbReference type="NCBI Taxonomy" id="2072580"/>
    <lineage>
        <taxon>Eukaryota</taxon>
        <taxon>Metazoa</taxon>
        <taxon>Ecdysozoa</taxon>
        <taxon>Tardigrada</taxon>
        <taxon>Eutardigrada</taxon>
        <taxon>Parachela</taxon>
        <taxon>Hypsibioidea</taxon>
        <taxon>Hypsibiidae</taxon>
        <taxon>Hypsibius</taxon>
    </lineage>
</organism>
<evidence type="ECO:0000256" key="4">
    <source>
        <dbReference type="ARBA" id="ARBA00038114"/>
    </source>
</evidence>
<dbReference type="AlphaFoldDB" id="A0A1W0XCD6"/>
<keyword evidence="3" id="KW-0505">Motor protein</keyword>
<reference evidence="8" key="1">
    <citation type="submission" date="2017-01" db="EMBL/GenBank/DDBJ databases">
        <title>Comparative genomics of anhydrobiosis in the tardigrade Hypsibius dujardini.</title>
        <authorList>
            <person name="Yoshida Y."/>
            <person name="Koutsovoulos G."/>
            <person name="Laetsch D."/>
            <person name="Stevens L."/>
            <person name="Kumar S."/>
            <person name="Horikawa D."/>
            <person name="Ishino K."/>
            <person name="Komine S."/>
            <person name="Tomita M."/>
            <person name="Blaxter M."/>
            <person name="Arakawa K."/>
        </authorList>
    </citation>
    <scope>NUCLEOTIDE SEQUENCE [LARGE SCALE GENOMIC DNA]</scope>
    <source>
        <strain evidence="8">Z151</strain>
    </source>
</reference>
<dbReference type="Proteomes" id="UP000192578">
    <property type="component" value="Unassembled WGS sequence"/>
</dbReference>
<dbReference type="GO" id="GO:0030286">
    <property type="term" value="C:dynein complex"/>
    <property type="evidence" value="ECO:0007669"/>
    <property type="project" value="UniProtKB-KW"/>
</dbReference>
<evidence type="ECO:0000256" key="6">
    <source>
        <dbReference type="SAM" id="MobiDB-lite"/>
    </source>
</evidence>
<evidence type="ECO:0000313" key="8">
    <source>
        <dbReference type="Proteomes" id="UP000192578"/>
    </source>
</evidence>
<feature type="region of interest" description="Disordered" evidence="6">
    <location>
        <begin position="1"/>
        <end position="68"/>
    </location>
</feature>
<accession>A0A1W0XCD6</accession>
<comment type="caution">
    <text evidence="7">The sequence shown here is derived from an EMBL/GenBank/DDBJ whole genome shotgun (WGS) entry which is preliminary data.</text>
</comment>
<keyword evidence="8" id="KW-1185">Reference proteome</keyword>
<dbReference type="InterPro" id="IPR019347">
    <property type="entry name" value="Axonemal_dynein_light_chain"/>
</dbReference>
<feature type="region of interest" description="Disordered" evidence="6">
    <location>
        <begin position="281"/>
        <end position="308"/>
    </location>
</feature>
<keyword evidence="1" id="KW-0243">Dynein</keyword>
<evidence type="ECO:0000256" key="5">
    <source>
        <dbReference type="SAM" id="Coils"/>
    </source>
</evidence>
<dbReference type="PANTHER" id="PTHR13183">
    <property type="entry name" value="AXONEMAL INNER ARM DYNEIN LIGHT CHAIN 28"/>
    <property type="match status" value="1"/>
</dbReference>
<evidence type="ECO:0000256" key="1">
    <source>
        <dbReference type="ARBA" id="ARBA00023017"/>
    </source>
</evidence>
<comment type="similarity">
    <text evidence="4">Belongs to the inner dynein arm light chain family.</text>
</comment>
<dbReference type="GO" id="GO:0045504">
    <property type="term" value="F:dynein heavy chain binding"/>
    <property type="evidence" value="ECO:0007669"/>
    <property type="project" value="TreeGrafter"/>
</dbReference>
<dbReference type="OrthoDB" id="273640at2759"/>
<keyword evidence="2 5" id="KW-0175">Coiled coil</keyword>
<proteinExistence type="inferred from homology"/>
<dbReference type="EMBL" id="MTYJ01000003">
    <property type="protein sequence ID" value="OQV25124.1"/>
    <property type="molecule type" value="Genomic_DNA"/>
</dbReference>
<evidence type="ECO:0000256" key="3">
    <source>
        <dbReference type="ARBA" id="ARBA00023175"/>
    </source>
</evidence>